<feature type="compositionally biased region" description="Basic and acidic residues" evidence="1">
    <location>
        <begin position="225"/>
        <end position="239"/>
    </location>
</feature>
<dbReference type="EMBL" id="MNUE01000014">
    <property type="protein sequence ID" value="OJD36010.1"/>
    <property type="molecule type" value="Genomic_DNA"/>
</dbReference>
<keyword evidence="3" id="KW-1185">Reference proteome</keyword>
<feature type="region of interest" description="Disordered" evidence="1">
    <location>
        <begin position="1"/>
        <end position="111"/>
    </location>
</feature>
<evidence type="ECO:0000256" key="1">
    <source>
        <dbReference type="SAM" id="MobiDB-lite"/>
    </source>
</evidence>
<dbReference type="AlphaFoldDB" id="A0A1J9R721"/>
<dbReference type="GeneID" id="31011435"/>
<feature type="compositionally biased region" description="Pro residues" evidence="1">
    <location>
        <begin position="93"/>
        <end position="102"/>
    </location>
</feature>
<evidence type="ECO:0000313" key="2">
    <source>
        <dbReference type="EMBL" id="OJD36010.1"/>
    </source>
</evidence>
<feature type="compositionally biased region" description="Polar residues" evidence="1">
    <location>
        <begin position="46"/>
        <end position="67"/>
    </location>
</feature>
<protein>
    <submittedName>
        <fullName evidence="2">Uncharacterized protein</fullName>
    </submittedName>
</protein>
<feature type="compositionally biased region" description="Gly residues" evidence="1">
    <location>
        <begin position="240"/>
        <end position="259"/>
    </location>
</feature>
<dbReference type="RefSeq" id="XP_020132270.1">
    <property type="nucleotide sequence ID" value="XM_020271176.1"/>
</dbReference>
<sequence>MEDFQDQLHAVTLSTPDTDPAMPTWNSVPTQPPVINRGSPAHYETQLWSDQQTQSEPNPLSPFSSSLHEALERQLVELNKPDQRVQPAAARPTDPPTPPPDSPQESRKRGGVVVTTTTTQPHHVHHHPRIAAANHLTIGGTSPPSPPHEPPLQPQQHTPPLHHPKPISSARAHFLFLISPSPSPSPPFLSPTSSSSAPCSPSYPPWQDGGGVGGKKRARDEGEEGMEREYEGKGGRGEEWSGGGAGAGRRWWGEGGRGNVGETTMTKRRRREASVRRTEKKRVKRVEDPLGQIPGLMPTDNLVVLGAGPRRAYGTFVSPFDPAYRSPYYSVPLPHAHNWGVPLYLEGERAQVKEAETTGLERVTMRG</sequence>
<reference evidence="2 3" key="1">
    <citation type="submission" date="2016-10" db="EMBL/GenBank/DDBJ databases">
        <title>Proteomics and genomics reveal pathogen-plant mechanisms compatible with a hemibiotrophic lifestyle of Diplodia corticola.</title>
        <authorList>
            <person name="Fernandes I."/>
            <person name="De Jonge R."/>
            <person name="Van De Peer Y."/>
            <person name="Devreese B."/>
            <person name="Alves A."/>
            <person name="Esteves A.C."/>
        </authorList>
    </citation>
    <scope>NUCLEOTIDE SEQUENCE [LARGE SCALE GENOMIC DNA]</scope>
    <source>
        <strain evidence="2 3">CBS 112549</strain>
    </source>
</reference>
<comment type="caution">
    <text evidence="2">The sequence shown here is derived from an EMBL/GenBank/DDBJ whole genome shotgun (WGS) entry which is preliminary data.</text>
</comment>
<feature type="region of interest" description="Disordered" evidence="1">
    <location>
        <begin position="136"/>
        <end position="166"/>
    </location>
</feature>
<feature type="compositionally biased region" description="Low complexity" evidence="1">
    <location>
        <begin position="190"/>
        <end position="200"/>
    </location>
</feature>
<proteinExistence type="predicted"/>
<accession>A0A1J9R721</accession>
<name>A0A1J9R721_9PEZI</name>
<feature type="region of interest" description="Disordered" evidence="1">
    <location>
        <begin position="183"/>
        <end position="283"/>
    </location>
</feature>
<feature type="compositionally biased region" description="Basic and acidic residues" evidence="1">
    <location>
        <begin position="69"/>
        <end position="83"/>
    </location>
</feature>
<evidence type="ECO:0000313" key="3">
    <source>
        <dbReference type="Proteomes" id="UP000183809"/>
    </source>
</evidence>
<feature type="compositionally biased region" description="Pro residues" evidence="1">
    <location>
        <begin position="143"/>
        <end position="153"/>
    </location>
</feature>
<dbReference type="PRINTS" id="PR01217">
    <property type="entry name" value="PRICHEXTENSN"/>
</dbReference>
<organism evidence="2 3">
    <name type="scientific">Diplodia corticola</name>
    <dbReference type="NCBI Taxonomy" id="236234"/>
    <lineage>
        <taxon>Eukaryota</taxon>
        <taxon>Fungi</taxon>
        <taxon>Dikarya</taxon>
        <taxon>Ascomycota</taxon>
        <taxon>Pezizomycotina</taxon>
        <taxon>Dothideomycetes</taxon>
        <taxon>Dothideomycetes incertae sedis</taxon>
        <taxon>Botryosphaeriales</taxon>
        <taxon>Botryosphaeriaceae</taxon>
        <taxon>Diplodia</taxon>
    </lineage>
</organism>
<dbReference type="Proteomes" id="UP000183809">
    <property type="component" value="Unassembled WGS sequence"/>
</dbReference>
<gene>
    <name evidence="2" type="ORF">BKCO1_1400095</name>
</gene>